<sequence length="250" mass="26267">MKFSTITAALALCTAGAAFAQDAAAPAEATPPVTFTGTAAFVTDYRFRGVSLSDRDIAGQASITATSSFGLFASIWGSTIEPVGAYIDKSGNFNNGSEQEIDLTLGFSKAIGNFTPSFGVIGYIYPGGKNVAYYEPFVSVAGTLGPVGVTVGLNYAPDQENTFEDNTYVYGLVTFGIPDSPITLKGSVGYEDGAFDYGSGGKFDYMVGVDAKYKFLTLGVQYIGNDLDNSSFALRRNRKDGVVVSLTAAF</sequence>
<organism evidence="2 3">
    <name type="scientific">Glacieibacterium frigidum</name>
    <dbReference type="NCBI Taxonomy" id="2593303"/>
    <lineage>
        <taxon>Bacteria</taxon>
        <taxon>Pseudomonadati</taxon>
        <taxon>Pseudomonadota</taxon>
        <taxon>Alphaproteobacteria</taxon>
        <taxon>Sphingomonadales</taxon>
        <taxon>Sphingosinicellaceae</taxon>
        <taxon>Glacieibacterium</taxon>
    </lineage>
</organism>
<comment type="caution">
    <text evidence="2">The sequence shown here is derived from an EMBL/GenBank/DDBJ whole genome shotgun (WGS) entry which is preliminary data.</text>
</comment>
<evidence type="ECO:0000313" key="2">
    <source>
        <dbReference type="EMBL" id="TRW13989.1"/>
    </source>
</evidence>
<dbReference type="Proteomes" id="UP000317894">
    <property type="component" value="Unassembled WGS sequence"/>
</dbReference>
<proteinExistence type="predicted"/>
<accession>A0A552U734</accession>
<dbReference type="Pfam" id="PF09694">
    <property type="entry name" value="Gcw_chp"/>
    <property type="match status" value="1"/>
</dbReference>
<dbReference type="OrthoDB" id="9793561at2"/>
<dbReference type="AlphaFoldDB" id="A0A552U734"/>
<evidence type="ECO:0000313" key="3">
    <source>
        <dbReference type="Proteomes" id="UP000317894"/>
    </source>
</evidence>
<feature type="chain" id="PRO_5021897305" description="Porin" evidence="1">
    <location>
        <begin position="21"/>
        <end position="250"/>
    </location>
</feature>
<dbReference type="InterPro" id="IPR010239">
    <property type="entry name" value="CHP02001"/>
</dbReference>
<dbReference type="RefSeq" id="WP_144237195.1">
    <property type="nucleotide sequence ID" value="NZ_VJWA01000002.1"/>
</dbReference>
<keyword evidence="1" id="KW-0732">Signal</keyword>
<dbReference type="EMBL" id="VJWA01000002">
    <property type="protein sequence ID" value="TRW13989.1"/>
    <property type="molecule type" value="Genomic_DNA"/>
</dbReference>
<evidence type="ECO:0008006" key="4">
    <source>
        <dbReference type="Google" id="ProtNLM"/>
    </source>
</evidence>
<protein>
    <recommendedName>
        <fullName evidence="4">Porin</fullName>
    </recommendedName>
</protein>
<evidence type="ECO:0000256" key="1">
    <source>
        <dbReference type="SAM" id="SignalP"/>
    </source>
</evidence>
<gene>
    <name evidence="2" type="ORF">FMM06_09600</name>
</gene>
<name>A0A552U734_9SPHN</name>
<keyword evidence="3" id="KW-1185">Reference proteome</keyword>
<reference evidence="2 3" key="1">
    <citation type="submission" date="2019-07" db="EMBL/GenBank/DDBJ databases">
        <title>Novel species isolated from glacier.</title>
        <authorList>
            <person name="Liu Q."/>
            <person name="Xin Y.-H."/>
        </authorList>
    </citation>
    <scope>NUCLEOTIDE SEQUENCE [LARGE SCALE GENOMIC DNA]</scope>
    <source>
        <strain evidence="2 3">LB1R16</strain>
    </source>
</reference>
<dbReference type="NCBIfam" id="TIGR02001">
    <property type="entry name" value="gcw_chp"/>
    <property type="match status" value="1"/>
</dbReference>
<feature type="signal peptide" evidence="1">
    <location>
        <begin position="1"/>
        <end position="20"/>
    </location>
</feature>